<name>B0NNI2_BACSE</name>
<organism evidence="1 2">
    <name type="scientific">Bacteroides stercoris ATCC 43183</name>
    <dbReference type="NCBI Taxonomy" id="449673"/>
    <lineage>
        <taxon>Bacteria</taxon>
        <taxon>Pseudomonadati</taxon>
        <taxon>Bacteroidota</taxon>
        <taxon>Bacteroidia</taxon>
        <taxon>Bacteroidales</taxon>
        <taxon>Bacteroidaceae</taxon>
        <taxon>Bacteroides</taxon>
    </lineage>
</organism>
<evidence type="ECO:0000313" key="2">
    <source>
        <dbReference type="Proteomes" id="UP000004713"/>
    </source>
</evidence>
<sequence>MEGGAYVDAVVVCFQGVAEELVCRVHIVFGREAAQHQEVAASGFAAVGGYGECQLYILSVGGRDVGARCVNRFREAAQIG</sequence>
<evidence type="ECO:0000313" key="1">
    <source>
        <dbReference type="EMBL" id="EDS15732.1"/>
    </source>
</evidence>
<comment type="caution">
    <text evidence="1">The sequence shown here is derived from an EMBL/GenBank/DDBJ whole genome shotgun (WGS) entry which is preliminary data.</text>
</comment>
<dbReference type="HOGENOM" id="CLU_2582461_0_0_10"/>
<accession>B0NNI2</accession>
<dbReference type="AlphaFoldDB" id="B0NNI2"/>
<reference evidence="1 2" key="1">
    <citation type="submission" date="2007-11" db="EMBL/GenBank/DDBJ databases">
        <title>Draft genome sequence of Bacteroides stercoris(ATCC 43183).</title>
        <authorList>
            <person name="Sudarsanam P."/>
            <person name="Ley R."/>
            <person name="Guruge J."/>
            <person name="Turnbaugh P.J."/>
            <person name="Mahowald M."/>
            <person name="Liep D."/>
            <person name="Gordon J."/>
        </authorList>
    </citation>
    <scope>NUCLEOTIDE SEQUENCE [LARGE SCALE GENOMIC DNA]</scope>
    <source>
        <strain evidence="1 2">ATCC 43183</strain>
    </source>
</reference>
<protein>
    <submittedName>
        <fullName evidence="1">Uncharacterized protein</fullName>
    </submittedName>
</protein>
<gene>
    <name evidence="1" type="ORF">BACSTE_01171</name>
</gene>
<dbReference type="EMBL" id="ABFZ02000018">
    <property type="protein sequence ID" value="EDS15732.1"/>
    <property type="molecule type" value="Genomic_DNA"/>
</dbReference>
<proteinExistence type="predicted"/>
<reference evidence="1 2" key="2">
    <citation type="submission" date="2007-11" db="EMBL/GenBank/DDBJ databases">
        <authorList>
            <person name="Fulton L."/>
            <person name="Clifton S."/>
            <person name="Fulton B."/>
            <person name="Xu J."/>
            <person name="Minx P."/>
            <person name="Pepin K.H."/>
            <person name="Johnson M."/>
            <person name="Thiruvilangam P."/>
            <person name="Bhonagiri V."/>
            <person name="Nash W.E."/>
            <person name="Mardis E.R."/>
            <person name="Wilson R.K."/>
        </authorList>
    </citation>
    <scope>NUCLEOTIDE SEQUENCE [LARGE SCALE GENOMIC DNA]</scope>
    <source>
        <strain evidence="1 2">ATCC 43183</strain>
    </source>
</reference>
<dbReference type="Proteomes" id="UP000004713">
    <property type="component" value="Unassembled WGS sequence"/>
</dbReference>